<evidence type="ECO:0000259" key="10">
    <source>
        <dbReference type="Pfam" id="PF01233"/>
    </source>
</evidence>
<evidence type="ECO:0000259" key="11">
    <source>
        <dbReference type="Pfam" id="PF02799"/>
    </source>
</evidence>
<reference evidence="12 13" key="1">
    <citation type="submission" date="2015-01" db="EMBL/GenBank/DDBJ databases">
        <title>The Genome Sequence of Cryptococcus gattii Ram5.</title>
        <authorList>
            <consortium name="The Broad Institute Genomics Platform"/>
            <person name="Cuomo C."/>
            <person name="Litvintseva A."/>
            <person name="Chen Y."/>
            <person name="Heitman J."/>
            <person name="Sun S."/>
            <person name="Springer D."/>
            <person name="Dromer F."/>
            <person name="Young S."/>
            <person name="Zeng Q."/>
            <person name="Gargeya S."/>
            <person name="Abouelleil A."/>
            <person name="Alvarado L."/>
            <person name="Chapman S.B."/>
            <person name="Gainer-Dewar J."/>
            <person name="Goldberg J."/>
            <person name="Griggs A."/>
            <person name="Gujja S."/>
            <person name="Hansen M."/>
            <person name="Howarth C."/>
            <person name="Imamovic A."/>
            <person name="Larimer J."/>
            <person name="Murphy C."/>
            <person name="Naylor J."/>
            <person name="Pearson M."/>
            <person name="Priest M."/>
            <person name="Roberts A."/>
            <person name="Saif S."/>
            <person name="Shea T."/>
            <person name="Sykes S."/>
            <person name="Wortman J."/>
            <person name="Nusbaum C."/>
            <person name="Birren B."/>
        </authorList>
    </citation>
    <scope>NUCLEOTIDE SEQUENCE [LARGE SCALE GENOMIC DNA]</scope>
    <source>
        <strain evidence="12 13">Ram5</strain>
    </source>
</reference>
<dbReference type="HOGENOM" id="CLU_022882_2_0_1"/>
<proteinExistence type="inferred from homology"/>
<evidence type="ECO:0000256" key="4">
    <source>
        <dbReference type="ARBA" id="ARBA00022240"/>
    </source>
</evidence>
<dbReference type="PANTHER" id="PTHR11377:SF5">
    <property type="entry name" value="GLYCYLPEPTIDE N-TETRADECANOYLTRANSFERASE"/>
    <property type="match status" value="1"/>
</dbReference>
<dbReference type="GO" id="GO:0004379">
    <property type="term" value="F:glycylpeptide N-tetradecanoyltransferase activity"/>
    <property type="evidence" value="ECO:0007669"/>
    <property type="project" value="UniProtKB-EC"/>
</dbReference>
<feature type="domain" description="Glycylpeptide N-tetradecanoyltransferase N-terminal" evidence="10">
    <location>
        <begin position="176"/>
        <end position="335"/>
    </location>
</feature>
<keyword evidence="13" id="KW-1185">Reference proteome</keyword>
<evidence type="ECO:0000256" key="2">
    <source>
        <dbReference type="ARBA" id="ARBA00011245"/>
    </source>
</evidence>
<dbReference type="InterPro" id="IPR022678">
    <property type="entry name" value="NMT_CS"/>
</dbReference>
<feature type="domain" description="Glycylpeptide N-tetradecanoyltransferase C-terminal" evidence="11">
    <location>
        <begin position="349"/>
        <end position="574"/>
    </location>
</feature>
<accession>A0A0D0TSN6</accession>
<evidence type="ECO:0000256" key="7">
    <source>
        <dbReference type="RuleBase" id="RU000586"/>
    </source>
</evidence>
<feature type="region of interest" description="Disordered" evidence="9">
    <location>
        <begin position="1"/>
        <end position="97"/>
    </location>
</feature>
<dbReference type="PIRSF" id="PIRSF015892">
    <property type="entry name" value="N-myristl_transf"/>
    <property type="match status" value="1"/>
</dbReference>
<protein>
    <recommendedName>
        <fullName evidence="4 7">Glycylpeptide N-tetradecanoyltransferase</fullName>
        <ecNumber evidence="3 7">2.3.1.97</ecNumber>
    </recommendedName>
</protein>
<evidence type="ECO:0000313" key="13">
    <source>
        <dbReference type="Proteomes" id="UP000053392"/>
    </source>
</evidence>
<comment type="subunit">
    <text evidence="2">Monomer.</text>
</comment>
<dbReference type="EC" id="2.3.1.97" evidence="3 7"/>
<name>A0A0D0TSN6_9TREE</name>
<feature type="compositionally biased region" description="Polar residues" evidence="9">
    <location>
        <begin position="1"/>
        <end position="11"/>
    </location>
</feature>
<dbReference type="Pfam" id="PF01233">
    <property type="entry name" value="NMT"/>
    <property type="match status" value="1"/>
</dbReference>
<feature type="region of interest" description="Disordered" evidence="9">
    <location>
        <begin position="159"/>
        <end position="183"/>
    </location>
</feature>
<dbReference type="PANTHER" id="PTHR11377">
    <property type="entry name" value="N-MYRISTOYL TRANSFERASE"/>
    <property type="match status" value="1"/>
</dbReference>
<dbReference type="InterPro" id="IPR016181">
    <property type="entry name" value="Acyl_CoA_acyltransferase"/>
</dbReference>
<evidence type="ECO:0000256" key="9">
    <source>
        <dbReference type="SAM" id="MobiDB-lite"/>
    </source>
</evidence>
<comment type="function">
    <text evidence="7">Adds a myristoyl group to the N-terminal glycine residue of certain cellular proteins.</text>
</comment>
<dbReference type="InterPro" id="IPR022677">
    <property type="entry name" value="NMT_C"/>
</dbReference>
<keyword evidence="5 7" id="KW-0808">Transferase</keyword>
<evidence type="ECO:0000256" key="6">
    <source>
        <dbReference type="ARBA" id="ARBA00023315"/>
    </source>
</evidence>
<dbReference type="FunFam" id="3.40.630.30:FF:000042">
    <property type="entry name" value="Glycylpeptide N-tetradecanoyltransferase"/>
    <property type="match status" value="1"/>
</dbReference>
<dbReference type="GO" id="GO:0005737">
    <property type="term" value="C:cytoplasm"/>
    <property type="evidence" value="ECO:0007669"/>
    <property type="project" value="TreeGrafter"/>
</dbReference>
<comment type="similarity">
    <text evidence="1 8">Belongs to the NMT family.</text>
</comment>
<dbReference type="InterPro" id="IPR022676">
    <property type="entry name" value="NMT_N"/>
</dbReference>
<dbReference type="EMBL" id="KN847910">
    <property type="protein sequence ID" value="KIR38598.1"/>
    <property type="molecule type" value="Genomic_DNA"/>
</dbReference>
<dbReference type="OrthoDB" id="60315at2759"/>
<feature type="compositionally biased region" description="Acidic residues" evidence="9">
    <location>
        <begin position="30"/>
        <end position="58"/>
    </location>
</feature>
<feature type="compositionally biased region" description="Basic and acidic residues" evidence="9">
    <location>
        <begin position="20"/>
        <end position="29"/>
    </location>
</feature>
<dbReference type="Pfam" id="PF02799">
    <property type="entry name" value="NMT_C"/>
    <property type="match status" value="1"/>
</dbReference>
<evidence type="ECO:0000313" key="12">
    <source>
        <dbReference type="EMBL" id="KIR38598.1"/>
    </source>
</evidence>
<evidence type="ECO:0000256" key="5">
    <source>
        <dbReference type="ARBA" id="ARBA00022679"/>
    </source>
</evidence>
<dbReference type="AlphaFoldDB" id="A0A0D0TSN6"/>
<evidence type="ECO:0000256" key="8">
    <source>
        <dbReference type="RuleBase" id="RU004178"/>
    </source>
</evidence>
<keyword evidence="6 7" id="KW-0012">Acyltransferase</keyword>
<dbReference type="SUPFAM" id="SSF55729">
    <property type="entry name" value="Acyl-CoA N-acyltransferases (Nat)"/>
    <property type="match status" value="2"/>
</dbReference>
<feature type="compositionally biased region" description="Basic residues" evidence="9">
    <location>
        <begin position="69"/>
        <end position="81"/>
    </location>
</feature>
<gene>
    <name evidence="12" type="ORF">I313_05712</name>
</gene>
<dbReference type="InterPro" id="IPR000903">
    <property type="entry name" value="NMT"/>
</dbReference>
<dbReference type="Proteomes" id="UP000053392">
    <property type="component" value="Unassembled WGS sequence"/>
</dbReference>
<organism evidence="12 13">
    <name type="scientific">Cryptococcus deuterogattii Ram5</name>
    <dbReference type="NCBI Taxonomy" id="1296110"/>
    <lineage>
        <taxon>Eukaryota</taxon>
        <taxon>Fungi</taxon>
        <taxon>Dikarya</taxon>
        <taxon>Basidiomycota</taxon>
        <taxon>Agaricomycotina</taxon>
        <taxon>Tremellomycetes</taxon>
        <taxon>Tremellales</taxon>
        <taxon>Cryptococcaceae</taxon>
        <taxon>Cryptococcus</taxon>
        <taxon>Cryptococcus gattii species complex</taxon>
    </lineage>
</organism>
<dbReference type="Gene3D" id="3.40.630.30">
    <property type="match status" value="3"/>
</dbReference>
<sequence>MSTLPNQSLPTEPQPGVEEVLDKFQKLGEEAAEEDANEDDADAAEDGDDGEDDDEQAEDGGGGEGSGDKKKKKKKKKKGKASKAVEKLKTIATGQAPQEVVDAVRGQMDSSDSMAATDEEIRRALKAADLMRILDGKMALGNKSGTKNLGEHKFWKTQPVPQITGSGAPAPIEEGPIDDPKTPADVRQEPGVLPAGFEWSTIDIHDEEQSKEVYVLLCENYVEDDDAMFRFNYSREFLLWALTAPGYLPDWHIGVRVQKTKKLVAFISGIKIDVRVRAKTFPVAEINFLCVHKKLRSKRLAPVLIKEVTRRVNLTNIWQAIYTAGVILPTPIGTCRYFHRNLNPPKLVDIGFSPLPRGSTIARLVQQYTVPSHPRIPGFREMKKEDVPQVGALLRRYLDRFDVAQAFKDDDEVEHWFLSGQGKEVGGRRIEQVVWAYVVEDPTTHRITDLISFYALPSTIMKHPKHNLLNAAYMFYYATDVVFSPSSSSAHSDADVNAGESSVAAVGTGGEDAKTKKKLETRLNALTADLLVIAKQFGPGDGYLNYYLYNWNCASIDGGQHSTTAKQGSKIGVVML</sequence>
<comment type="catalytic activity">
    <reaction evidence="7">
        <text>N-terminal glycyl-[protein] + tetradecanoyl-CoA = N-tetradecanoylglycyl-[protein] + CoA + H(+)</text>
        <dbReference type="Rhea" id="RHEA:15521"/>
        <dbReference type="Rhea" id="RHEA-COMP:12666"/>
        <dbReference type="Rhea" id="RHEA-COMP:12667"/>
        <dbReference type="ChEBI" id="CHEBI:15378"/>
        <dbReference type="ChEBI" id="CHEBI:57287"/>
        <dbReference type="ChEBI" id="CHEBI:57385"/>
        <dbReference type="ChEBI" id="CHEBI:64723"/>
        <dbReference type="ChEBI" id="CHEBI:133050"/>
        <dbReference type="EC" id="2.3.1.97"/>
    </reaction>
</comment>
<evidence type="ECO:0000256" key="3">
    <source>
        <dbReference type="ARBA" id="ARBA00012923"/>
    </source>
</evidence>
<evidence type="ECO:0000256" key="1">
    <source>
        <dbReference type="ARBA" id="ARBA00009469"/>
    </source>
</evidence>
<dbReference type="PROSITE" id="PS00975">
    <property type="entry name" value="NMT_1"/>
    <property type="match status" value="1"/>
</dbReference>